<protein>
    <recommendedName>
        <fullName evidence="4">SPOR domain-containing protein</fullName>
    </recommendedName>
</protein>
<gene>
    <name evidence="2" type="ORF">Hsar01_03075</name>
</gene>
<reference evidence="2 3" key="1">
    <citation type="submission" date="2024-02" db="EMBL/GenBank/DDBJ databases">
        <title>Haloferula sargassicola NBRC 104335.</title>
        <authorList>
            <person name="Ichikawa N."/>
            <person name="Katano-Makiyama Y."/>
            <person name="Hidaka K."/>
        </authorList>
    </citation>
    <scope>NUCLEOTIDE SEQUENCE [LARGE SCALE GENOMIC DNA]</scope>
    <source>
        <strain evidence="2 3">NBRC 104335</strain>
    </source>
</reference>
<proteinExistence type="predicted"/>
<name>A0ABP9UTZ2_9BACT</name>
<keyword evidence="1" id="KW-1133">Transmembrane helix</keyword>
<sequence>MTSDERADFIKKVILLLMLVAGVAAGLVFDPFGWSEHPVAAKPPAAPAPARTAPAVAAEKSAIAADSEALPPGLQRIPSAKKPNP</sequence>
<dbReference type="EMBL" id="BAABRI010000018">
    <property type="protein sequence ID" value="GAA5483841.1"/>
    <property type="molecule type" value="Genomic_DNA"/>
</dbReference>
<dbReference type="RefSeq" id="WP_353567945.1">
    <property type="nucleotide sequence ID" value="NZ_BAABRI010000018.1"/>
</dbReference>
<evidence type="ECO:0000313" key="2">
    <source>
        <dbReference type="EMBL" id="GAA5483841.1"/>
    </source>
</evidence>
<evidence type="ECO:0000313" key="3">
    <source>
        <dbReference type="Proteomes" id="UP001476282"/>
    </source>
</evidence>
<keyword evidence="1" id="KW-0812">Transmembrane</keyword>
<organism evidence="2 3">
    <name type="scientific">Haloferula sargassicola</name>
    <dbReference type="NCBI Taxonomy" id="490096"/>
    <lineage>
        <taxon>Bacteria</taxon>
        <taxon>Pseudomonadati</taxon>
        <taxon>Verrucomicrobiota</taxon>
        <taxon>Verrucomicrobiia</taxon>
        <taxon>Verrucomicrobiales</taxon>
        <taxon>Verrucomicrobiaceae</taxon>
        <taxon>Haloferula</taxon>
    </lineage>
</organism>
<feature type="transmembrane region" description="Helical" evidence="1">
    <location>
        <begin position="12"/>
        <end position="29"/>
    </location>
</feature>
<keyword evidence="3" id="KW-1185">Reference proteome</keyword>
<accession>A0ABP9UTZ2</accession>
<evidence type="ECO:0008006" key="4">
    <source>
        <dbReference type="Google" id="ProtNLM"/>
    </source>
</evidence>
<evidence type="ECO:0000256" key="1">
    <source>
        <dbReference type="SAM" id="Phobius"/>
    </source>
</evidence>
<keyword evidence="1" id="KW-0472">Membrane</keyword>
<dbReference type="Proteomes" id="UP001476282">
    <property type="component" value="Unassembled WGS sequence"/>
</dbReference>
<comment type="caution">
    <text evidence="2">The sequence shown here is derived from an EMBL/GenBank/DDBJ whole genome shotgun (WGS) entry which is preliminary data.</text>
</comment>